<keyword evidence="3" id="KW-1185">Reference proteome</keyword>
<dbReference type="Proteomes" id="UP000541444">
    <property type="component" value="Unassembled WGS sequence"/>
</dbReference>
<keyword evidence="1" id="KW-0175">Coiled coil</keyword>
<sequence>MVKTRSQRAVEARVLNDFHLTFMIDEIKEGVFGQQENQNKKRWVRERKISTDDSIAAEGGKNRRKAVTRSLDCKQPEKAEIEEVLKKSQKLSKLERTNAVDSYSGAEERYEYDWGLPDAIELQFLGSYPCMETLNGRWAASGSESRITAKDFLEYYAVKYVTAADGTYLSSSSSRLCFFDLSSAGRVWNDNLLWVSGEYLQRSDEEPLEINNRISMKESFIDVVAQEGNELEAVLKELEISWFKKEVLEESDKINEGADLRLCFEVEGGLLEEQCRANAREKMVVVMDDEFKKRISHLEGEKNQLEENLTRERGAFQLEREKEREASTLKLKEVRAESEGEEERLVTASAISQNNLAGKLYQLIYTKAEIMAFSERNYGEMEIMDEEEVEGREDGLNDAEKTAADNQEAINQVGWPCNETLVVKRELELCNILLLFDANNILLMKFRIVGDRKLAPQSCGLRGLIEVAKKSSAELQEKAASGSRHEVELAEYRIRALNEEISDIKCNIRALNEHIVGKDRELRNAVQIHDSLIARLNRLKAELRRLIGRETQSRDDLAEIQTKNQSLVDNLAHARRNVKSCATCEGDE</sequence>
<comment type="caution">
    <text evidence="2">The sequence shown here is derived from an EMBL/GenBank/DDBJ whole genome shotgun (WGS) entry which is preliminary data.</text>
</comment>
<dbReference type="EMBL" id="JACGCM010001019">
    <property type="protein sequence ID" value="KAF6162533.1"/>
    <property type="molecule type" value="Genomic_DNA"/>
</dbReference>
<gene>
    <name evidence="2" type="ORF">GIB67_003079</name>
</gene>
<organism evidence="2 3">
    <name type="scientific">Kingdonia uniflora</name>
    <dbReference type="NCBI Taxonomy" id="39325"/>
    <lineage>
        <taxon>Eukaryota</taxon>
        <taxon>Viridiplantae</taxon>
        <taxon>Streptophyta</taxon>
        <taxon>Embryophyta</taxon>
        <taxon>Tracheophyta</taxon>
        <taxon>Spermatophyta</taxon>
        <taxon>Magnoliopsida</taxon>
        <taxon>Ranunculales</taxon>
        <taxon>Circaeasteraceae</taxon>
        <taxon>Kingdonia</taxon>
    </lineage>
</organism>
<reference evidence="2 3" key="1">
    <citation type="journal article" date="2020" name="IScience">
        <title>Genome Sequencing of the Endangered Kingdonia uniflora (Circaeasteraceae, Ranunculales) Reveals Potential Mechanisms of Evolutionary Specialization.</title>
        <authorList>
            <person name="Sun Y."/>
            <person name="Deng T."/>
            <person name="Zhang A."/>
            <person name="Moore M.J."/>
            <person name="Landis J.B."/>
            <person name="Lin N."/>
            <person name="Zhang H."/>
            <person name="Zhang X."/>
            <person name="Huang J."/>
            <person name="Zhang X."/>
            <person name="Sun H."/>
            <person name="Wang H."/>
        </authorList>
    </citation>
    <scope>NUCLEOTIDE SEQUENCE [LARGE SCALE GENOMIC DNA]</scope>
    <source>
        <strain evidence="2">TB1705</strain>
        <tissue evidence="2">Leaf</tissue>
    </source>
</reference>
<name>A0A7J7N604_9MAGN</name>
<protein>
    <submittedName>
        <fullName evidence="2">Uncharacterized protein</fullName>
    </submittedName>
</protein>
<dbReference type="AlphaFoldDB" id="A0A7J7N604"/>
<evidence type="ECO:0000256" key="1">
    <source>
        <dbReference type="SAM" id="Coils"/>
    </source>
</evidence>
<evidence type="ECO:0000313" key="2">
    <source>
        <dbReference type="EMBL" id="KAF6162533.1"/>
    </source>
</evidence>
<feature type="coiled-coil region" evidence="1">
    <location>
        <begin position="288"/>
        <end position="315"/>
    </location>
</feature>
<feature type="coiled-coil region" evidence="1">
    <location>
        <begin position="487"/>
        <end position="577"/>
    </location>
</feature>
<evidence type="ECO:0000313" key="3">
    <source>
        <dbReference type="Proteomes" id="UP000541444"/>
    </source>
</evidence>
<accession>A0A7J7N604</accession>
<proteinExistence type="predicted"/>